<comment type="caution">
    <text evidence="1">The sequence shown here is derived from an EMBL/GenBank/DDBJ whole genome shotgun (WGS) entry which is preliminary data.</text>
</comment>
<evidence type="ECO:0000313" key="2">
    <source>
        <dbReference type="Proteomes" id="UP001497535"/>
    </source>
</evidence>
<evidence type="ECO:0000313" key="1">
    <source>
        <dbReference type="EMBL" id="CAK5021221.1"/>
    </source>
</evidence>
<sequence>MCVQKISVGGGSLLARRKKNEKLVWTEKRIFERKTSFPGSSPHYLFSFLFFFRQLSGFSVPRWGRCGEVTLKKRGGNKQENGI</sequence>
<keyword evidence="2" id="KW-1185">Reference proteome</keyword>
<dbReference type="Proteomes" id="UP001497535">
    <property type="component" value="Unassembled WGS sequence"/>
</dbReference>
<dbReference type="EMBL" id="CAVMJV010000003">
    <property type="protein sequence ID" value="CAK5021221.1"/>
    <property type="molecule type" value="Genomic_DNA"/>
</dbReference>
<protein>
    <submittedName>
        <fullName evidence="1">Uncharacterized protein</fullName>
    </submittedName>
</protein>
<accession>A0ACB0XX50</accession>
<reference evidence="1" key="1">
    <citation type="submission" date="2023-11" db="EMBL/GenBank/DDBJ databases">
        <authorList>
            <person name="Poullet M."/>
        </authorList>
    </citation>
    <scope>NUCLEOTIDE SEQUENCE</scope>
    <source>
        <strain evidence="1">E1834</strain>
    </source>
</reference>
<gene>
    <name evidence="1" type="ORF">MENTE1834_LOCUS4664</name>
</gene>
<organism evidence="1 2">
    <name type="scientific">Meloidogyne enterolobii</name>
    <name type="common">Root-knot nematode worm</name>
    <name type="synonym">Meloidogyne mayaguensis</name>
    <dbReference type="NCBI Taxonomy" id="390850"/>
    <lineage>
        <taxon>Eukaryota</taxon>
        <taxon>Metazoa</taxon>
        <taxon>Ecdysozoa</taxon>
        <taxon>Nematoda</taxon>
        <taxon>Chromadorea</taxon>
        <taxon>Rhabditida</taxon>
        <taxon>Tylenchina</taxon>
        <taxon>Tylenchomorpha</taxon>
        <taxon>Tylenchoidea</taxon>
        <taxon>Meloidogynidae</taxon>
        <taxon>Meloidogyninae</taxon>
        <taxon>Meloidogyne</taxon>
    </lineage>
</organism>
<proteinExistence type="predicted"/>
<name>A0ACB0XX50_MELEN</name>